<keyword evidence="1" id="KW-0175">Coiled coil</keyword>
<dbReference type="InterPro" id="IPR018247">
    <property type="entry name" value="EF_Hand_1_Ca_BS"/>
</dbReference>
<feature type="chain" id="PRO_5014808264" evidence="3">
    <location>
        <begin position="25"/>
        <end position="415"/>
    </location>
</feature>
<dbReference type="InterPro" id="IPR008964">
    <property type="entry name" value="Invasin/intimin_cell_adhesion"/>
</dbReference>
<dbReference type="Gene3D" id="2.60.40.1080">
    <property type="match status" value="1"/>
</dbReference>
<comment type="caution">
    <text evidence="4">The sequence shown here is derived from an EMBL/GenBank/DDBJ whole genome shotgun (WGS) entry which is preliminary data.</text>
</comment>
<dbReference type="Pfam" id="PF07373">
    <property type="entry name" value="CAMP_factor"/>
    <property type="match status" value="1"/>
</dbReference>
<evidence type="ECO:0000256" key="3">
    <source>
        <dbReference type="SAM" id="SignalP"/>
    </source>
</evidence>
<gene>
    <name evidence="4" type="ORF">CJ192_06875</name>
</gene>
<evidence type="ECO:0000256" key="1">
    <source>
        <dbReference type="SAM" id="Coils"/>
    </source>
</evidence>
<sequence length="415" mass="46925">MKKKILILSLSLMMISFNSFTSKADIINDQESDSNELEFSESNEEDRNSSDLEISSDENSDKSTDELEINDENKIEDKSGEVSKLEISGLREDLTRAQKAVQDITPYNDDEKEMLDKYNQAVVELNDQIDKIEQNQSRPEGAVGGSQILDVQTIPTRIQLLIRIGRAIRFGTTELSNKVVAAHTKLAEYVTTGILYTLNPFASSSQIMDYINQWDALEQELLQYPDLQPQDIATIYKKASVSRQLADARRVMNENRRFKGFSIKYLEEPIRQTSAMLWRITVTCGELDEQVEKLNKAVEKITGPKVRASNIEFMEGDKGYIQIDKKTKIRPVIRPEEVKNKDYILYSSNSYIARVSGDEIIPLKTGNVNIIAVSKDSGVKKAFNLQIVGPGEVLENLPQLDSSGDNNIDLSEFYK</sequence>
<dbReference type="PROSITE" id="PS00018">
    <property type="entry name" value="EF_HAND_1"/>
    <property type="match status" value="1"/>
</dbReference>
<protein>
    <submittedName>
        <fullName evidence="4">Uncharacterized protein</fullName>
    </submittedName>
</protein>
<evidence type="ECO:0000256" key="2">
    <source>
        <dbReference type="SAM" id="MobiDB-lite"/>
    </source>
</evidence>
<proteinExistence type="predicted"/>
<reference evidence="4 5" key="1">
    <citation type="submission" date="2017-09" db="EMBL/GenBank/DDBJ databases">
        <title>Bacterial strain isolated from the female urinary microbiota.</title>
        <authorList>
            <person name="Thomas-White K."/>
            <person name="Kumar N."/>
            <person name="Forster S."/>
            <person name="Putonti C."/>
            <person name="Lawley T."/>
            <person name="Wolfe A.J."/>
        </authorList>
    </citation>
    <scope>NUCLEOTIDE SEQUENCE [LARGE SCALE GENOMIC DNA]</scope>
    <source>
        <strain evidence="4 5">UMB0204</strain>
    </source>
</reference>
<keyword evidence="3" id="KW-0732">Signal</keyword>
<dbReference type="AlphaFoldDB" id="A0A2N6UI40"/>
<feature type="signal peptide" evidence="3">
    <location>
        <begin position="1"/>
        <end position="24"/>
    </location>
</feature>
<dbReference type="RefSeq" id="WP_102198271.1">
    <property type="nucleotide sequence ID" value="NZ_CAUPDS010000003.1"/>
</dbReference>
<evidence type="ECO:0000313" key="5">
    <source>
        <dbReference type="Proteomes" id="UP000235658"/>
    </source>
</evidence>
<dbReference type="InterPro" id="IPR010860">
    <property type="entry name" value="CAMP_factor"/>
</dbReference>
<dbReference type="Proteomes" id="UP000235658">
    <property type="component" value="Unassembled WGS sequence"/>
</dbReference>
<feature type="coiled-coil region" evidence="1">
    <location>
        <begin position="108"/>
        <end position="135"/>
    </location>
</feature>
<organism evidence="4 5">
    <name type="scientific">Anaerococcus hydrogenalis</name>
    <dbReference type="NCBI Taxonomy" id="33029"/>
    <lineage>
        <taxon>Bacteria</taxon>
        <taxon>Bacillati</taxon>
        <taxon>Bacillota</taxon>
        <taxon>Tissierellia</taxon>
        <taxon>Tissierellales</taxon>
        <taxon>Peptoniphilaceae</taxon>
        <taxon>Anaerococcus</taxon>
    </lineage>
</organism>
<feature type="compositionally biased region" description="Acidic residues" evidence="2">
    <location>
        <begin position="30"/>
        <end position="44"/>
    </location>
</feature>
<feature type="region of interest" description="Disordered" evidence="2">
    <location>
        <begin position="30"/>
        <end position="76"/>
    </location>
</feature>
<dbReference type="SUPFAM" id="SSF49373">
    <property type="entry name" value="Invasin/intimin cell-adhesion fragments"/>
    <property type="match status" value="1"/>
</dbReference>
<evidence type="ECO:0000313" key="4">
    <source>
        <dbReference type="EMBL" id="PMC81235.1"/>
    </source>
</evidence>
<dbReference type="GeneID" id="84578906"/>
<dbReference type="EMBL" id="PNHP01000004">
    <property type="protein sequence ID" value="PMC81235.1"/>
    <property type="molecule type" value="Genomic_DNA"/>
</dbReference>
<name>A0A2N6UI40_9FIRM</name>
<feature type="compositionally biased region" description="Basic and acidic residues" evidence="2">
    <location>
        <begin position="59"/>
        <end position="76"/>
    </location>
</feature>
<accession>A0A2N6UI40</accession>